<dbReference type="GO" id="GO:0003677">
    <property type="term" value="F:DNA binding"/>
    <property type="evidence" value="ECO:0007669"/>
    <property type="project" value="UniProtKB-KW"/>
</dbReference>
<dbReference type="EMBL" id="KQ976770">
    <property type="protein sequence ID" value="KYN08464.1"/>
    <property type="molecule type" value="Genomic_DNA"/>
</dbReference>
<dbReference type="SUPFAM" id="SSF47823">
    <property type="entry name" value="lambda integrase-like, N-terminal domain"/>
    <property type="match status" value="1"/>
</dbReference>
<reference evidence="4 5" key="1">
    <citation type="submission" date="2016-03" db="EMBL/GenBank/DDBJ databases">
        <title>Cyphomyrmex costatus WGS genome.</title>
        <authorList>
            <person name="Nygaard S."/>
            <person name="Hu H."/>
            <person name="Boomsma J."/>
            <person name="Zhang G."/>
        </authorList>
    </citation>
    <scope>NUCLEOTIDE SEQUENCE [LARGE SCALE GENOMIC DNA]</scope>
    <source>
        <strain evidence="4">MS0001</strain>
        <tissue evidence="4">Whole body</tissue>
    </source>
</reference>
<organism evidence="4 5">
    <name type="scientific">Cyphomyrmex costatus</name>
    <dbReference type="NCBI Taxonomy" id="456900"/>
    <lineage>
        <taxon>Eukaryota</taxon>
        <taxon>Metazoa</taxon>
        <taxon>Ecdysozoa</taxon>
        <taxon>Arthropoda</taxon>
        <taxon>Hexapoda</taxon>
        <taxon>Insecta</taxon>
        <taxon>Pterygota</taxon>
        <taxon>Neoptera</taxon>
        <taxon>Endopterygota</taxon>
        <taxon>Hymenoptera</taxon>
        <taxon>Apocrita</taxon>
        <taxon>Aculeata</taxon>
        <taxon>Formicoidea</taxon>
        <taxon>Formicidae</taxon>
        <taxon>Myrmicinae</taxon>
        <taxon>Cyphomyrmex</taxon>
    </lineage>
</organism>
<keyword evidence="1" id="KW-0238">DNA-binding</keyword>
<keyword evidence="5" id="KW-1185">Reference proteome</keyword>
<dbReference type="InterPro" id="IPR002104">
    <property type="entry name" value="Integrase_catalytic"/>
</dbReference>
<dbReference type="PANTHER" id="PTHR35617:SF3">
    <property type="entry name" value="CORE-BINDING (CB) DOMAIN-CONTAINING PROTEIN"/>
    <property type="match status" value="1"/>
</dbReference>
<protein>
    <recommendedName>
        <fullName evidence="3">Tyr recombinase domain-containing protein</fullName>
    </recommendedName>
</protein>
<dbReference type="InterPro" id="IPR011010">
    <property type="entry name" value="DNA_brk_join_enz"/>
</dbReference>
<evidence type="ECO:0000256" key="2">
    <source>
        <dbReference type="ARBA" id="ARBA00023172"/>
    </source>
</evidence>
<sequence>LASLSKSTLAQYAKPIRLWWFFCKEKDVDCFAPSVTSFLEFLSLSLTEVGSYAILNTYRSAISIISTDEIGLHPLIRRFFKGVAFLKPQRPRYDYTWNPSTVINYLSSLYPHESLSLPKLSRKLITLLALTTAQRMQTLAAIQIPNIRFSDSVIIKISSRLKTSGITRSQPLLSFRSFLDKPELCVFSLLRFYISFTSVLRRAGNDSLFISHRAPYGPVSAQTLARWVKLAMSAAGIDISIFSAHSTRHASTSFALEEIRRTAGWSSSSEVFARFYNRPILMNPSFQDMILSGS</sequence>
<proteinExistence type="predicted"/>
<gene>
    <name evidence="4" type="ORF">ALC62_00556</name>
</gene>
<name>A0A151IQL8_9HYME</name>
<dbReference type="STRING" id="456900.A0A151IQL8"/>
<dbReference type="Gene3D" id="1.10.150.130">
    <property type="match status" value="1"/>
</dbReference>
<feature type="non-terminal residue" evidence="4">
    <location>
        <position position="1"/>
    </location>
</feature>
<feature type="domain" description="Tyr recombinase" evidence="3">
    <location>
        <begin position="119"/>
        <end position="270"/>
    </location>
</feature>
<dbReference type="InterPro" id="IPR010998">
    <property type="entry name" value="Integrase_recombinase_N"/>
</dbReference>
<dbReference type="GO" id="GO:0015074">
    <property type="term" value="P:DNA integration"/>
    <property type="evidence" value="ECO:0007669"/>
    <property type="project" value="InterPro"/>
</dbReference>
<dbReference type="Pfam" id="PF00589">
    <property type="entry name" value="Phage_integrase"/>
    <property type="match status" value="1"/>
</dbReference>
<dbReference type="AlphaFoldDB" id="A0A151IQL8"/>
<keyword evidence="2" id="KW-0233">DNA recombination</keyword>
<evidence type="ECO:0000313" key="5">
    <source>
        <dbReference type="Proteomes" id="UP000078542"/>
    </source>
</evidence>
<evidence type="ECO:0000256" key="1">
    <source>
        <dbReference type="ARBA" id="ARBA00023125"/>
    </source>
</evidence>
<dbReference type="Proteomes" id="UP000078542">
    <property type="component" value="Unassembled WGS sequence"/>
</dbReference>
<dbReference type="Gene3D" id="1.10.443.10">
    <property type="entry name" value="Intergrase catalytic core"/>
    <property type="match status" value="1"/>
</dbReference>
<evidence type="ECO:0000313" key="4">
    <source>
        <dbReference type="EMBL" id="KYN08464.1"/>
    </source>
</evidence>
<dbReference type="GO" id="GO:0006310">
    <property type="term" value="P:DNA recombination"/>
    <property type="evidence" value="ECO:0007669"/>
    <property type="project" value="UniProtKB-KW"/>
</dbReference>
<accession>A0A151IQL8</accession>
<dbReference type="SUPFAM" id="SSF56349">
    <property type="entry name" value="DNA breaking-rejoining enzymes"/>
    <property type="match status" value="1"/>
</dbReference>
<evidence type="ECO:0000259" key="3">
    <source>
        <dbReference type="Pfam" id="PF00589"/>
    </source>
</evidence>
<dbReference type="PANTHER" id="PTHR35617">
    <property type="entry name" value="PHAGE_INTEGRASE DOMAIN-CONTAINING PROTEIN"/>
    <property type="match status" value="1"/>
</dbReference>
<dbReference type="InterPro" id="IPR013762">
    <property type="entry name" value="Integrase-like_cat_sf"/>
</dbReference>